<dbReference type="Pfam" id="PF11557">
    <property type="entry name" value="Omp_AT"/>
    <property type="match status" value="1"/>
</dbReference>
<sequence length="331" mass="37501">MLRFPFAVSTSVFAIILLPSFALSAQELNDLIQKELERNFATAIVLTDSDVFTVGFHDFDPNEWLNLDNEELGSADSVNLRKKIGVSTLPFEFALYEDPDSQIKHSLQGRLSALGIEQDVSIADTSVSDSHREYVLGAFLEYTNSRQLSENWTFDASIGAHLMYYRSDYTYRSDALADYKSVIDGYLVNTDAWALVAEPNVQAKYLQMKPWGKWYYWSSAHYFYGQGWGEANRGQVGNPEGWYWVNGVKMFYDFEKWGRAVQSVYTSFNRVDVGGDTSESLGTRHYYEASVGWLMTPPFKTQWVDNVGIGLSLNYGSALKGGSLVLFFNQD</sequence>
<name>A0A2S3R3C8_VIBVL</name>
<feature type="domain" description="Solitary outer membrane autotransporter-like beta-barrel" evidence="2">
    <location>
        <begin position="1"/>
        <end position="330"/>
    </location>
</feature>
<comment type="caution">
    <text evidence="3">The sequence shown here is derived from an EMBL/GenBank/DDBJ whole genome shotgun (WGS) entry which is preliminary data.</text>
</comment>
<dbReference type="AlphaFoldDB" id="A0A2S3R3C8"/>
<reference evidence="3 4" key="1">
    <citation type="journal article" date="2018" name="Front. Microbiol.">
        <title>Phylogeny of Vibrio vulnificus from the Analysis of the Core-Genome: Implications for Intra-Species Taxonomy.</title>
        <authorList>
            <person name="Roig F.J."/>
            <person name="Gonzalez-Candelas F."/>
            <person name="Sanjuan E."/>
            <person name="Fouz B."/>
            <person name="Feil E.J."/>
            <person name="Llorens C."/>
            <person name="Baker-Austin C."/>
            <person name="Oliver J.D."/>
            <person name="Danin-Poleg Y."/>
            <person name="Gibas C.J."/>
            <person name="Kashi Y."/>
            <person name="Gulig P.A."/>
            <person name="Morrison S.S."/>
            <person name="Amaro C."/>
        </authorList>
    </citation>
    <scope>NUCLEOTIDE SEQUENCE [LARGE SCALE GENOMIC DNA]</scope>
    <source>
        <strain evidence="3 4">CECT4608</strain>
    </source>
</reference>
<proteinExistence type="predicted"/>
<gene>
    <name evidence="3" type="ORF">CRN52_10740</name>
</gene>
<organism evidence="3 4">
    <name type="scientific">Vibrio vulnificus</name>
    <dbReference type="NCBI Taxonomy" id="672"/>
    <lineage>
        <taxon>Bacteria</taxon>
        <taxon>Pseudomonadati</taxon>
        <taxon>Pseudomonadota</taxon>
        <taxon>Gammaproteobacteria</taxon>
        <taxon>Vibrionales</taxon>
        <taxon>Vibrionaceae</taxon>
        <taxon>Vibrio</taxon>
    </lineage>
</organism>
<evidence type="ECO:0000313" key="3">
    <source>
        <dbReference type="EMBL" id="POB48196.1"/>
    </source>
</evidence>
<keyword evidence="1" id="KW-0732">Signal</keyword>
<feature type="chain" id="PRO_5015759529" description="Solitary outer membrane autotransporter-like beta-barrel domain-containing protein" evidence="1">
    <location>
        <begin position="26"/>
        <end position="331"/>
    </location>
</feature>
<protein>
    <recommendedName>
        <fullName evidence="2">Solitary outer membrane autotransporter-like beta-barrel domain-containing protein</fullName>
    </recommendedName>
</protein>
<dbReference type="EMBL" id="PDGH01000081">
    <property type="protein sequence ID" value="POB48196.1"/>
    <property type="molecule type" value="Genomic_DNA"/>
</dbReference>
<accession>A0A2S3R3C8</accession>
<evidence type="ECO:0000256" key="1">
    <source>
        <dbReference type="SAM" id="SignalP"/>
    </source>
</evidence>
<evidence type="ECO:0000313" key="4">
    <source>
        <dbReference type="Proteomes" id="UP000237466"/>
    </source>
</evidence>
<dbReference type="InterPro" id="IPR021621">
    <property type="entry name" value="Omp_AT"/>
</dbReference>
<evidence type="ECO:0000259" key="2">
    <source>
        <dbReference type="Pfam" id="PF11557"/>
    </source>
</evidence>
<dbReference type="Proteomes" id="UP000237466">
    <property type="component" value="Unassembled WGS sequence"/>
</dbReference>
<feature type="signal peptide" evidence="1">
    <location>
        <begin position="1"/>
        <end position="25"/>
    </location>
</feature>
<dbReference type="RefSeq" id="WP_045597935.1">
    <property type="nucleotide sequence ID" value="NZ_JAFKOR010000029.1"/>
</dbReference>